<feature type="chain" id="PRO_5045957198" description="Lipoprotein" evidence="2">
    <location>
        <begin position="22"/>
        <end position="73"/>
    </location>
</feature>
<comment type="caution">
    <text evidence="3">The sequence shown here is derived from an EMBL/GenBank/DDBJ whole genome shotgun (WGS) entry which is preliminary data.</text>
</comment>
<evidence type="ECO:0000313" key="3">
    <source>
        <dbReference type="EMBL" id="MCW3798531.1"/>
    </source>
</evidence>
<dbReference type="RefSeq" id="WP_264883418.1">
    <property type="nucleotide sequence ID" value="NZ_JAPDOB010000002.1"/>
</dbReference>
<reference evidence="3 4" key="1">
    <citation type="submission" date="2022-10" db="EMBL/GenBank/DDBJ databases">
        <title>Sphingomonas sp.</title>
        <authorList>
            <person name="Jin C."/>
        </authorList>
    </citation>
    <scope>NUCLEOTIDE SEQUENCE [LARGE SCALE GENOMIC DNA]</scope>
    <source>
        <strain evidence="3 4">BN140010</strain>
    </source>
</reference>
<evidence type="ECO:0000256" key="1">
    <source>
        <dbReference type="SAM" id="MobiDB-lite"/>
    </source>
</evidence>
<name>A0ABT3JHH5_9SPHN</name>
<accession>A0ABT3JHH5</accession>
<dbReference type="EMBL" id="JAPDOB010000002">
    <property type="protein sequence ID" value="MCW3798531.1"/>
    <property type="molecule type" value="Genomic_DNA"/>
</dbReference>
<evidence type="ECO:0000256" key="2">
    <source>
        <dbReference type="SAM" id="SignalP"/>
    </source>
</evidence>
<keyword evidence="2" id="KW-0732">Signal</keyword>
<feature type="region of interest" description="Disordered" evidence="1">
    <location>
        <begin position="37"/>
        <end position="73"/>
    </location>
</feature>
<sequence length="73" mass="7429">MKNLTKFALVGLFASASSLIACRPAADRQDARLSAAEAARATASNDIDTLPPDESVATPTDQLANGSAAPASR</sequence>
<dbReference type="Proteomes" id="UP001526246">
    <property type="component" value="Unassembled WGS sequence"/>
</dbReference>
<feature type="signal peptide" evidence="2">
    <location>
        <begin position="1"/>
        <end position="21"/>
    </location>
</feature>
<protein>
    <recommendedName>
        <fullName evidence="5">Lipoprotein</fullName>
    </recommendedName>
</protein>
<gene>
    <name evidence="3" type="ORF">OMW55_12010</name>
</gene>
<keyword evidence="4" id="KW-1185">Reference proteome</keyword>
<proteinExistence type="predicted"/>
<evidence type="ECO:0008006" key="5">
    <source>
        <dbReference type="Google" id="ProtNLM"/>
    </source>
</evidence>
<dbReference type="PROSITE" id="PS51257">
    <property type="entry name" value="PROKAR_LIPOPROTEIN"/>
    <property type="match status" value="1"/>
</dbReference>
<evidence type="ECO:0000313" key="4">
    <source>
        <dbReference type="Proteomes" id="UP001526246"/>
    </source>
</evidence>
<organism evidence="3 4">
    <name type="scientific">Sphingomonas arvum</name>
    <dbReference type="NCBI Taxonomy" id="2992113"/>
    <lineage>
        <taxon>Bacteria</taxon>
        <taxon>Pseudomonadati</taxon>
        <taxon>Pseudomonadota</taxon>
        <taxon>Alphaproteobacteria</taxon>
        <taxon>Sphingomonadales</taxon>
        <taxon>Sphingomonadaceae</taxon>
        <taxon>Sphingomonas</taxon>
    </lineage>
</organism>